<dbReference type="EMBL" id="BART01006601">
    <property type="protein sequence ID" value="GAG66528.1"/>
    <property type="molecule type" value="Genomic_DNA"/>
</dbReference>
<dbReference type="AlphaFoldDB" id="X1A1B0"/>
<comment type="caution">
    <text evidence="1">The sequence shown here is derived from an EMBL/GenBank/DDBJ whole genome shotgun (WGS) entry which is preliminary data.</text>
</comment>
<protein>
    <submittedName>
        <fullName evidence="1">Uncharacterized protein</fullName>
    </submittedName>
</protein>
<sequence length="92" mass="10842">MKLIETFQQNFPSFNKKCVICNKNKEFKYNACFRCYSSLVEFVEDIYKYRSPPKREIDQFGLTVKSLIIEAIIFKNYFDLRICVGILGGYDG</sequence>
<name>X1A1B0_9ZZZZ</name>
<reference evidence="1" key="1">
    <citation type="journal article" date="2014" name="Front. Microbiol.">
        <title>High frequency of phylogenetically diverse reductive dehalogenase-homologous genes in deep subseafloor sedimentary metagenomes.</title>
        <authorList>
            <person name="Kawai M."/>
            <person name="Futagami T."/>
            <person name="Toyoda A."/>
            <person name="Takaki Y."/>
            <person name="Nishi S."/>
            <person name="Hori S."/>
            <person name="Arai W."/>
            <person name="Tsubouchi T."/>
            <person name="Morono Y."/>
            <person name="Uchiyama I."/>
            <person name="Ito T."/>
            <person name="Fujiyama A."/>
            <person name="Inagaki F."/>
            <person name="Takami H."/>
        </authorList>
    </citation>
    <scope>NUCLEOTIDE SEQUENCE</scope>
    <source>
        <strain evidence="1">Expedition CK06-06</strain>
    </source>
</reference>
<organism evidence="1">
    <name type="scientific">marine sediment metagenome</name>
    <dbReference type="NCBI Taxonomy" id="412755"/>
    <lineage>
        <taxon>unclassified sequences</taxon>
        <taxon>metagenomes</taxon>
        <taxon>ecological metagenomes</taxon>
    </lineage>
</organism>
<evidence type="ECO:0000313" key="1">
    <source>
        <dbReference type="EMBL" id="GAG66528.1"/>
    </source>
</evidence>
<proteinExistence type="predicted"/>
<accession>X1A1B0</accession>
<feature type="non-terminal residue" evidence="1">
    <location>
        <position position="92"/>
    </location>
</feature>
<gene>
    <name evidence="1" type="ORF">S01H4_15062</name>
</gene>